<dbReference type="PANTHER" id="PTHR31529:SF50">
    <property type="entry name" value="LOB DOMAIN PROTEIN"/>
    <property type="match status" value="1"/>
</dbReference>
<gene>
    <name evidence="4" type="ORF">HS088_TW21G01777</name>
</gene>
<evidence type="ECO:0000256" key="2">
    <source>
        <dbReference type="SAM" id="MobiDB-lite"/>
    </source>
</evidence>
<dbReference type="PROSITE" id="PS50891">
    <property type="entry name" value="LOB"/>
    <property type="match status" value="1"/>
</dbReference>
<dbReference type="Pfam" id="PF03195">
    <property type="entry name" value="LOB"/>
    <property type="match status" value="1"/>
</dbReference>
<sequence length="237" mass="26744">MDKNRTSKRRAFPQGPEMHKVFGASNVSKLLLHLPVRSRSDAAITISYEALARMRDPIYGCFADIFALQQQVANLQEEIEILGNQMAYMTVGISSYGGTQSIINPNHESQFLLQHNVLDTNYHENQPTGMPTHRGYTTGNQVSSNDMIAELLPLSPWEDLNFLCNSNLNTLERLFQGVDQEICAHYQCLDTCGNATDEDRSTERGQTHNILVPTYNNSLSDKMDKKNQQGINSPHRR</sequence>
<feature type="domain" description="LOB" evidence="3">
    <location>
        <begin position="1"/>
        <end position="86"/>
    </location>
</feature>
<dbReference type="Proteomes" id="UP000593562">
    <property type="component" value="Unassembled WGS sequence"/>
</dbReference>
<accession>A0A7J7C628</accession>
<dbReference type="GO" id="GO:0009755">
    <property type="term" value="P:hormone-mediated signaling pathway"/>
    <property type="evidence" value="ECO:0007669"/>
    <property type="project" value="TreeGrafter"/>
</dbReference>
<feature type="region of interest" description="Disordered" evidence="2">
    <location>
        <begin position="197"/>
        <end position="237"/>
    </location>
</feature>
<proteinExistence type="inferred from homology"/>
<feature type="compositionally biased region" description="Polar residues" evidence="2">
    <location>
        <begin position="228"/>
        <end position="237"/>
    </location>
</feature>
<evidence type="ECO:0000313" key="5">
    <source>
        <dbReference type="Proteomes" id="UP000593562"/>
    </source>
</evidence>
<evidence type="ECO:0000259" key="3">
    <source>
        <dbReference type="PROSITE" id="PS50891"/>
    </source>
</evidence>
<dbReference type="GO" id="GO:0005634">
    <property type="term" value="C:nucleus"/>
    <property type="evidence" value="ECO:0007669"/>
    <property type="project" value="TreeGrafter"/>
</dbReference>
<keyword evidence="5" id="KW-1185">Reference proteome</keyword>
<protein>
    <submittedName>
        <fullName evidence="4">LOB domain protein 33</fullName>
    </submittedName>
</protein>
<reference evidence="4 5" key="1">
    <citation type="journal article" date="2020" name="Nat. Commun.">
        <title>Genome of Tripterygium wilfordii and identification of cytochrome P450 involved in triptolide biosynthesis.</title>
        <authorList>
            <person name="Tu L."/>
            <person name="Su P."/>
            <person name="Zhang Z."/>
            <person name="Gao L."/>
            <person name="Wang J."/>
            <person name="Hu T."/>
            <person name="Zhou J."/>
            <person name="Zhang Y."/>
            <person name="Zhao Y."/>
            <person name="Liu Y."/>
            <person name="Song Y."/>
            <person name="Tong Y."/>
            <person name="Lu Y."/>
            <person name="Yang J."/>
            <person name="Xu C."/>
            <person name="Jia M."/>
            <person name="Peters R.J."/>
            <person name="Huang L."/>
            <person name="Gao W."/>
        </authorList>
    </citation>
    <scope>NUCLEOTIDE SEQUENCE [LARGE SCALE GENOMIC DNA]</scope>
    <source>
        <strain evidence="5">cv. XIE 37</strain>
        <tissue evidence="4">Leaf</tissue>
    </source>
</reference>
<comment type="similarity">
    <text evidence="1">Belongs to the LOB domain-containing protein family.</text>
</comment>
<dbReference type="InParanoid" id="A0A7J7C628"/>
<dbReference type="PANTHER" id="PTHR31529">
    <property type="entry name" value="LOB DOMAIN CONTAINING PROTEIN"/>
    <property type="match status" value="1"/>
</dbReference>
<dbReference type="AlphaFoldDB" id="A0A7J7C628"/>
<dbReference type="InterPro" id="IPR004883">
    <property type="entry name" value="LOB"/>
</dbReference>
<organism evidence="4 5">
    <name type="scientific">Tripterygium wilfordii</name>
    <name type="common">Thunder God vine</name>
    <dbReference type="NCBI Taxonomy" id="458696"/>
    <lineage>
        <taxon>Eukaryota</taxon>
        <taxon>Viridiplantae</taxon>
        <taxon>Streptophyta</taxon>
        <taxon>Embryophyta</taxon>
        <taxon>Tracheophyta</taxon>
        <taxon>Spermatophyta</taxon>
        <taxon>Magnoliopsida</taxon>
        <taxon>eudicotyledons</taxon>
        <taxon>Gunneridae</taxon>
        <taxon>Pentapetalae</taxon>
        <taxon>rosids</taxon>
        <taxon>fabids</taxon>
        <taxon>Celastrales</taxon>
        <taxon>Celastraceae</taxon>
        <taxon>Tripterygium</taxon>
    </lineage>
</organism>
<dbReference type="EMBL" id="JAAARO010000021">
    <property type="protein sequence ID" value="KAF5729610.1"/>
    <property type="molecule type" value="Genomic_DNA"/>
</dbReference>
<evidence type="ECO:0000256" key="1">
    <source>
        <dbReference type="ARBA" id="ARBA00005474"/>
    </source>
</evidence>
<feature type="compositionally biased region" description="Basic and acidic residues" evidence="2">
    <location>
        <begin position="197"/>
        <end position="206"/>
    </location>
</feature>
<comment type="caution">
    <text evidence="4">The sequence shown here is derived from an EMBL/GenBank/DDBJ whole genome shotgun (WGS) entry which is preliminary data.</text>
</comment>
<evidence type="ECO:0000313" key="4">
    <source>
        <dbReference type="EMBL" id="KAF5729610.1"/>
    </source>
</evidence>
<dbReference type="GO" id="GO:0045893">
    <property type="term" value="P:positive regulation of DNA-templated transcription"/>
    <property type="evidence" value="ECO:0007669"/>
    <property type="project" value="TreeGrafter"/>
</dbReference>
<name>A0A7J7C628_TRIWF</name>